<dbReference type="EMBL" id="JH159152">
    <property type="protein sequence ID" value="EGZ25071.1"/>
    <property type="molecule type" value="Genomic_DNA"/>
</dbReference>
<dbReference type="Gene3D" id="3.30.530.20">
    <property type="match status" value="1"/>
</dbReference>
<gene>
    <name evidence="1" type="ORF">PHYSODRAFT_555023</name>
</gene>
<dbReference type="SUPFAM" id="SSF55961">
    <property type="entry name" value="Bet v1-like"/>
    <property type="match status" value="1"/>
</dbReference>
<dbReference type="AlphaFoldDB" id="G4YXS8"/>
<dbReference type="RefSeq" id="XP_009520359.1">
    <property type="nucleotide sequence ID" value="XM_009522064.1"/>
</dbReference>
<keyword evidence="2" id="KW-1185">Reference proteome</keyword>
<dbReference type="KEGG" id="psoj:PHYSODRAFT_555023"/>
<dbReference type="GeneID" id="20663046"/>
<name>G4YXS8_PHYSP</name>
<protein>
    <recommendedName>
        <fullName evidence="3">FYVE-type domain-containing protein</fullName>
    </recommendedName>
</protein>
<dbReference type="InterPro" id="IPR052727">
    <property type="entry name" value="Rab4/Rab5_effector"/>
</dbReference>
<sequence length="558" mass="62177">MTRERFTINPFPALALSHEEKAQLLQLGRTLIQANFERDIPFFKSGRKVDFKRWKLARERENMNVYTERPEYSGADALSDPNSSKLPAILSVGRVPGHLDDMMFGVVNPTLEEMRIKASYVHDFSGAAVLSTIIEPTAEDPFTSVVVKWMELDIPLRMTTIVQNRDYVYLECTGFVYLPNGERAGYHFLHSVDFPQINHLSDRVRGDLSICGFFRQLAPNVIDVCKTGLMDPAGDMIRFLAVPVMTEAFMSPLRYVYCGQMRKLTWKMEKSHAEVRLHGAPSPGAACATCLKTPSGWSFGKDKNICKCCFRVVCSGCRIKKKISLVTADLELSQRKITFCAGCLATVSSSSAVEVACAQIMENNQKSRYVVGSIGINSTCSFSTSSSSEAMSIHSSFTNPTPKQRTARPTHSRTATTMLAPPMPVFVQAPKKQDFVRTPCTCGAKDFKLRCKLKHAVESTTEAKQAANYPTECPAAALENTPRRRRSLWRRLLGKGPKCVCPKRSASVVNKPGLVEIPAAYTDCDTVTVAGRRVPFTLDMQQRRRASWTPLDAIHEDE</sequence>
<dbReference type="PANTHER" id="PTHR13510">
    <property type="entry name" value="FYVE-FINGER-CONTAINING RAB5 EFFECTOR PROTEIN RABENOSYN-5-RELATED"/>
    <property type="match status" value="1"/>
</dbReference>
<accession>G4YXS8</accession>
<evidence type="ECO:0000313" key="1">
    <source>
        <dbReference type="EMBL" id="EGZ25071.1"/>
    </source>
</evidence>
<evidence type="ECO:0008006" key="3">
    <source>
        <dbReference type="Google" id="ProtNLM"/>
    </source>
</evidence>
<evidence type="ECO:0000313" key="2">
    <source>
        <dbReference type="Proteomes" id="UP000002640"/>
    </source>
</evidence>
<dbReference type="InParanoid" id="G4YXS8"/>
<dbReference type="InterPro" id="IPR023393">
    <property type="entry name" value="START-like_dom_sf"/>
</dbReference>
<dbReference type="OMA" id="KNICKCC"/>
<dbReference type="Proteomes" id="UP000002640">
    <property type="component" value="Unassembled WGS sequence"/>
</dbReference>
<organism evidence="1 2">
    <name type="scientific">Phytophthora sojae (strain P6497)</name>
    <name type="common">Soybean stem and root rot agent</name>
    <name type="synonym">Phytophthora megasperma f. sp. glycines</name>
    <dbReference type="NCBI Taxonomy" id="1094619"/>
    <lineage>
        <taxon>Eukaryota</taxon>
        <taxon>Sar</taxon>
        <taxon>Stramenopiles</taxon>
        <taxon>Oomycota</taxon>
        <taxon>Peronosporomycetes</taxon>
        <taxon>Peronosporales</taxon>
        <taxon>Peronosporaceae</taxon>
        <taxon>Phytophthora</taxon>
    </lineage>
</organism>
<proteinExistence type="predicted"/>
<dbReference type="PANTHER" id="PTHR13510:SF44">
    <property type="entry name" value="RABENOSYN-5"/>
    <property type="match status" value="1"/>
</dbReference>
<reference evidence="1 2" key="1">
    <citation type="journal article" date="2006" name="Science">
        <title>Phytophthora genome sequences uncover evolutionary origins and mechanisms of pathogenesis.</title>
        <authorList>
            <person name="Tyler B.M."/>
            <person name="Tripathy S."/>
            <person name="Zhang X."/>
            <person name="Dehal P."/>
            <person name="Jiang R.H."/>
            <person name="Aerts A."/>
            <person name="Arredondo F.D."/>
            <person name="Baxter L."/>
            <person name="Bensasson D."/>
            <person name="Beynon J.L."/>
            <person name="Chapman J."/>
            <person name="Damasceno C.M."/>
            <person name="Dorrance A.E."/>
            <person name="Dou D."/>
            <person name="Dickerman A.W."/>
            <person name="Dubchak I.L."/>
            <person name="Garbelotto M."/>
            <person name="Gijzen M."/>
            <person name="Gordon S.G."/>
            <person name="Govers F."/>
            <person name="Grunwald N.J."/>
            <person name="Huang W."/>
            <person name="Ivors K.L."/>
            <person name="Jones R.W."/>
            <person name="Kamoun S."/>
            <person name="Krampis K."/>
            <person name="Lamour K.H."/>
            <person name="Lee M.K."/>
            <person name="McDonald W.H."/>
            <person name="Medina M."/>
            <person name="Meijer H.J."/>
            <person name="Nordberg E.K."/>
            <person name="Maclean D.J."/>
            <person name="Ospina-Giraldo M.D."/>
            <person name="Morris P.F."/>
            <person name="Phuntumart V."/>
            <person name="Putnam N.H."/>
            <person name="Rash S."/>
            <person name="Rose J.K."/>
            <person name="Sakihama Y."/>
            <person name="Salamov A.A."/>
            <person name="Savidor A."/>
            <person name="Scheuring C.F."/>
            <person name="Smith B.M."/>
            <person name="Sobral B.W."/>
            <person name="Terry A."/>
            <person name="Torto-Alalibo T.A."/>
            <person name="Win J."/>
            <person name="Xu Z."/>
            <person name="Zhang H."/>
            <person name="Grigoriev I.V."/>
            <person name="Rokhsar D.S."/>
            <person name="Boore J.L."/>
        </authorList>
    </citation>
    <scope>NUCLEOTIDE SEQUENCE [LARGE SCALE GENOMIC DNA]</scope>
    <source>
        <strain evidence="1 2">P6497</strain>
    </source>
</reference>